<organism evidence="2 4">
    <name type="scientific">Trichuris suis</name>
    <name type="common">pig whipworm</name>
    <dbReference type="NCBI Taxonomy" id="68888"/>
    <lineage>
        <taxon>Eukaryota</taxon>
        <taxon>Metazoa</taxon>
        <taxon>Ecdysozoa</taxon>
        <taxon>Nematoda</taxon>
        <taxon>Enoplea</taxon>
        <taxon>Dorylaimia</taxon>
        <taxon>Trichinellida</taxon>
        <taxon>Trichuridae</taxon>
        <taxon>Trichuris</taxon>
    </lineage>
</organism>
<dbReference type="Proteomes" id="UP000030758">
    <property type="component" value="Unassembled WGS sequence"/>
</dbReference>
<dbReference type="EMBL" id="KL367509">
    <property type="protein sequence ID" value="KFD67981.1"/>
    <property type="molecule type" value="Genomic_DNA"/>
</dbReference>
<feature type="compositionally biased region" description="Polar residues" evidence="1">
    <location>
        <begin position="26"/>
        <end position="36"/>
    </location>
</feature>
<sequence length="62" mass="6466">MSESSGSINADEETDSAGIDCFSVAQEESANASQFGRASLPKVQPPPTPSRSSKRANVFPPP</sequence>
<gene>
    <name evidence="2" type="ORF">M513_11195</name>
    <name evidence="3" type="ORF">M514_11195</name>
</gene>
<protein>
    <submittedName>
        <fullName evidence="2">Uncharacterized protein</fullName>
    </submittedName>
</protein>
<evidence type="ECO:0000256" key="1">
    <source>
        <dbReference type="SAM" id="MobiDB-lite"/>
    </source>
</evidence>
<feature type="region of interest" description="Disordered" evidence="1">
    <location>
        <begin position="1"/>
        <end position="62"/>
    </location>
</feature>
<dbReference type="EMBL" id="KL363310">
    <property type="protein sequence ID" value="KFD47904.1"/>
    <property type="molecule type" value="Genomic_DNA"/>
</dbReference>
<accession>A0A085LSF8</accession>
<name>A0A085LSF8_9BILA</name>
<evidence type="ECO:0000313" key="3">
    <source>
        <dbReference type="EMBL" id="KFD67981.1"/>
    </source>
</evidence>
<reference evidence="2 4" key="1">
    <citation type="journal article" date="2014" name="Nat. Genet.">
        <title>Genome and transcriptome of the porcine whipworm Trichuris suis.</title>
        <authorList>
            <person name="Jex A.R."/>
            <person name="Nejsum P."/>
            <person name="Schwarz E.M."/>
            <person name="Hu L."/>
            <person name="Young N.D."/>
            <person name="Hall R.S."/>
            <person name="Korhonen P.K."/>
            <person name="Liao S."/>
            <person name="Thamsborg S."/>
            <person name="Xia J."/>
            <person name="Xu P."/>
            <person name="Wang S."/>
            <person name="Scheerlinck J.P."/>
            <person name="Hofmann A."/>
            <person name="Sternberg P.W."/>
            <person name="Wang J."/>
            <person name="Gasser R.B."/>
        </authorList>
    </citation>
    <scope>NUCLEOTIDE SEQUENCE [LARGE SCALE GENOMIC DNA]</scope>
    <source>
        <strain evidence="3">DCEP-RM93F</strain>
        <strain evidence="2">DCEP-RM93M</strain>
    </source>
</reference>
<evidence type="ECO:0000313" key="4">
    <source>
        <dbReference type="Proteomes" id="UP000030764"/>
    </source>
</evidence>
<evidence type="ECO:0000313" key="2">
    <source>
        <dbReference type="EMBL" id="KFD47904.1"/>
    </source>
</evidence>
<dbReference type="Proteomes" id="UP000030764">
    <property type="component" value="Unassembled WGS sequence"/>
</dbReference>
<keyword evidence="4" id="KW-1185">Reference proteome</keyword>
<dbReference type="AlphaFoldDB" id="A0A085LSF8"/>
<proteinExistence type="predicted"/>